<reference evidence="1 2" key="1">
    <citation type="journal article" date="2024" name="BMC Genomics">
        <title>De novo assembly and annotation of Popillia japonica's genome with initial clues to its potential as an invasive pest.</title>
        <authorList>
            <person name="Cucini C."/>
            <person name="Boschi S."/>
            <person name="Funari R."/>
            <person name="Cardaioli E."/>
            <person name="Iannotti N."/>
            <person name="Marturano G."/>
            <person name="Paoli F."/>
            <person name="Bruttini M."/>
            <person name="Carapelli A."/>
            <person name="Frati F."/>
            <person name="Nardi F."/>
        </authorList>
    </citation>
    <scope>NUCLEOTIDE SEQUENCE [LARGE SCALE GENOMIC DNA]</scope>
    <source>
        <strain evidence="1">DMR45628</strain>
    </source>
</reference>
<accession>A0AAW1IU89</accession>
<dbReference type="EMBL" id="JASPKY010000542">
    <property type="protein sequence ID" value="KAK9693447.1"/>
    <property type="molecule type" value="Genomic_DNA"/>
</dbReference>
<gene>
    <name evidence="1" type="ORF">QE152_g34202</name>
</gene>
<comment type="caution">
    <text evidence="1">The sequence shown here is derived from an EMBL/GenBank/DDBJ whole genome shotgun (WGS) entry which is preliminary data.</text>
</comment>
<organism evidence="1 2">
    <name type="scientific">Popillia japonica</name>
    <name type="common">Japanese beetle</name>
    <dbReference type="NCBI Taxonomy" id="7064"/>
    <lineage>
        <taxon>Eukaryota</taxon>
        <taxon>Metazoa</taxon>
        <taxon>Ecdysozoa</taxon>
        <taxon>Arthropoda</taxon>
        <taxon>Hexapoda</taxon>
        <taxon>Insecta</taxon>
        <taxon>Pterygota</taxon>
        <taxon>Neoptera</taxon>
        <taxon>Endopterygota</taxon>
        <taxon>Coleoptera</taxon>
        <taxon>Polyphaga</taxon>
        <taxon>Scarabaeiformia</taxon>
        <taxon>Scarabaeidae</taxon>
        <taxon>Rutelinae</taxon>
        <taxon>Popillia</taxon>
    </lineage>
</organism>
<evidence type="ECO:0000313" key="2">
    <source>
        <dbReference type="Proteomes" id="UP001458880"/>
    </source>
</evidence>
<dbReference type="Proteomes" id="UP001458880">
    <property type="component" value="Unassembled WGS sequence"/>
</dbReference>
<proteinExistence type="predicted"/>
<name>A0AAW1IU89_POPJA</name>
<keyword evidence="2" id="KW-1185">Reference proteome</keyword>
<dbReference type="PANTHER" id="PTHR47272">
    <property type="entry name" value="DDE_TNP_1_7 DOMAIN-CONTAINING PROTEIN"/>
    <property type="match status" value="1"/>
</dbReference>
<sequence>MGGIDLLDANIALRIFFHLPDMTLANEWGLYRRICKSKHNTKMEKNMYFQLRIEVAKCLCLVAQGTNVKRGRPSSSTVQDMIAIKKAKGPMQHVPLRVCV</sequence>
<protein>
    <submittedName>
        <fullName evidence="1">Uncharacterized protein</fullName>
    </submittedName>
</protein>
<dbReference type="AlphaFoldDB" id="A0AAW1IU89"/>
<evidence type="ECO:0000313" key="1">
    <source>
        <dbReference type="EMBL" id="KAK9693447.1"/>
    </source>
</evidence>